<sequence length="542" mass="62248">MPKTDWWHNAIIYQIYPRSLMDSNGDGIGDLPGILDKLGYIADLGVDAIWVSPFFKSPMKDFGYDISDYRAIDPMFGTMADFDKLVKETHKHGLKLIIDQVLSHTSSSHPWFIESKSSRTNPKASWYVWANPNEEGFEPNNWLSIFGGPAWKWNKTRKQYYLHNFLKSQPDLNYHNPEVQDQMLQETKFWLDRGVDGFRLDAINFCFHDKLLRDNPLKPMEERRGRGFSPTNPYAAQYHIYDNTQPENLVFLERLRDLTDQYNGVALMGEINSEDAIKTIREYTESHRRLHTGYSFELLVDDFSTHHIRYTVEEQERHMAGDWACWAISNHDVPRVLSRWGGIHGTPELAKLYTALSASLRGSVCCYQGQELGLTEATIHPRDMRDPYGIQFWPEFHGRDGCRTPIPWNSAADNAGFSTAKPWLPVPEEHYALAVSEQEDNPESVLTLFKTFMAWRKDQPALLYGDIEFIDTPDGSLAFLRKAPEQTILCCFNFNDEVVILDVPADGTLTSLYGHGFKTASDCDHDIYLPPHGAFFGDLKKP</sequence>
<feature type="domain" description="Glycosyl hydrolase family 13 catalytic" evidence="2">
    <location>
        <begin position="14"/>
        <end position="403"/>
    </location>
</feature>
<protein>
    <submittedName>
        <fullName evidence="3">Alpha-glucosidase family protein</fullName>
    </submittedName>
</protein>
<dbReference type="Gene3D" id="3.20.20.80">
    <property type="entry name" value="Glycosidases"/>
    <property type="match status" value="2"/>
</dbReference>
<evidence type="ECO:0000313" key="4">
    <source>
        <dbReference type="Proteomes" id="UP001595444"/>
    </source>
</evidence>
<evidence type="ECO:0000256" key="1">
    <source>
        <dbReference type="ARBA" id="ARBA00008061"/>
    </source>
</evidence>
<accession>A0ABV7D3K7</accession>
<gene>
    <name evidence="3" type="ORF">ACFOKA_07390</name>
</gene>
<dbReference type="InterPro" id="IPR013780">
    <property type="entry name" value="Glyco_hydro_b"/>
</dbReference>
<dbReference type="InterPro" id="IPR032091">
    <property type="entry name" value="Malt_amylase-like_C"/>
</dbReference>
<dbReference type="Proteomes" id="UP001595444">
    <property type="component" value="Unassembled WGS sequence"/>
</dbReference>
<comment type="caution">
    <text evidence="3">The sequence shown here is derived from an EMBL/GenBank/DDBJ whole genome shotgun (WGS) entry which is preliminary data.</text>
</comment>
<comment type="similarity">
    <text evidence="1">Belongs to the glycosyl hydrolase 13 family.</text>
</comment>
<dbReference type="PANTHER" id="PTHR10357:SF179">
    <property type="entry name" value="NEUTRAL AND BASIC AMINO ACID TRANSPORT PROTEIN RBAT"/>
    <property type="match status" value="1"/>
</dbReference>
<keyword evidence="4" id="KW-1185">Reference proteome</keyword>
<dbReference type="PANTHER" id="PTHR10357">
    <property type="entry name" value="ALPHA-AMYLASE FAMILY MEMBER"/>
    <property type="match status" value="1"/>
</dbReference>
<dbReference type="InterPro" id="IPR045857">
    <property type="entry name" value="O16G_dom_2"/>
</dbReference>
<dbReference type="Gene3D" id="2.60.40.1180">
    <property type="entry name" value="Golgi alpha-mannosidase II"/>
    <property type="match status" value="1"/>
</dbReference>
<reference evidence="4" key="1">
    <citation type="journal article" date="2019" name="Int. J. Syst. Evol. Microbiol.">
        <title>The Global Catalogue of Microorganisms (GCM) 10K type strain sequencing project: providing services to taxonomists for standard genome sequencing and annotation.</title>
        <authorList>
            <consortium name="The Broad Institute Genomics Platform"/>
            <consortium name="The Broad Institute Genome Sequencing Center for Infectious Disease"/>
            <person name="Wu L."/>
            <person name="Ma J."/>
        </authorList>
    </citation>
    <scope>NUCLEOTIDE SEQUENCE [LARGE SCALE GENOMIC DNA]</scope>
    <source>
        <strain evidence="4">KCTC 62164</strain>
    </source>
</reference>
<dbReference type="CDD" id="cd11330">
    <property type="entry name" value="AmyAc_OligoGlu"/>
    <property type="match status" value="1"/>
</dbReference>
<dbReference type="InterPro" id="IPR017853">
    <property type="entry name" value="GH"/>
</dbReference>
<dbReference type="EMBL" id="JBHRSL010000004">
    <property type="protein sequence ID" value="MFC3051722.1"/>
    <property type="molecule type" value="Genomic_DNA"/>
</dbReference>
<dbReference type="Gene3D" id="3.90.400.10">
    <property type="entry name" value="Oligo-1,6-glucosidase, Domain 2"/>
    <property type="match status" value="1"/>
</dbReference>
<proteinExistence type="inferred from homology"/>
<organism evidence="3 4">
    <name type="scientific">Kordiimonas pumila</name>
    <dbReference type="NCBI Taxonomy" id="2161677"/>
    <lineage>
        <taxon>Bacteria</taxon>
        <taxon>Pseudomonadati</taxon>
        <taxon>Pseudomonadota</taxon>
        <taxon>Alphaproteobacteria</taxon>
        <taxon>Kordiimonadales</taxon>
        <taxon>Kordiimonadaceae</taxon>
        <taxon>Kordiimonas</taxon>
    </lineage>
</organism>
<dbReference type="SUPFAM" id="SSF51445">
    <property type="entry name" value="(Trans)glycosidases"/>
    <property type="match status" value="1"/>
</dbReference>
<dbReference type="SMART" id="SM00642">
    <property type="entry name" value="Aamy"/>
    <property type="match status" value="1"/>
</dbReference>
<evidence type="ECO:0000259" key="2">
    <source>
        <dbReference type="SMART" id="SM00642"/>
    </source>
</evidence>
<dbReference type="Pfam" id="PF16657">
    <property type="entry name" value="Malt_amylase_C"/>
    <property type="match status" value="1"/>
</dbReference>
<name>A0ABV7D3K7_9PROT</name>
<dbReference type="InterPro" id="IPR006047">
    <property type="entry name" value="GH13_cat_dom"/>
</dbReference>
<dbReference type="SUPFAM" id="SSF51011">
    <property type="entry name" value="Glycosyl hydrolase domain"/>
    <property type="match status" value="1"/>
</dbReference>
<dbReference type="RefSeq" id="WP_194215193.1">
    <property type="nucleotide sequence ID" value="NZ_CP061205.1"/>
</dbReference>
<dbReference type="Pfam" id="PF00128">
    <property type="entry name" value="Alpha-amylase"/>
    <property type="match status" value="1"/>
</dbReference>
<evidence type="ECO:0000313" key="3">
    <source>
        <dbReference type="EMBL" id="MFC3051722.1"/>
    </source>
</evidence>